<dbReference type="AlphaFoldDB" id="A0A916T092"/>
<evidence type="ECO:0000313" key="3">
    <source>
        <dbReference type="Proteomes" id="UP000636793"/>
    </source>
</evidence>
<dbReference type="Proteomes" id="UP000636793">
    <property type="component" value="Unassembled WGS sequence"/>
</dbReference>
<gene>
    <name evidence="2" type="ORF">GCM10011492_09690</name>
</gene>
<dbReference type="RefSeq" id="WP_188835762.1">
    <property type="nucleotide sequence ID" value="NZ_BMHI01000001.1"/>
</dbReference>
<organism evidence="2 3">
    <name type="scientific">Flexivirga endophytica</name>
    <dbReference type="NCBI Taxonomy" id="1849103"/>
    <lineage>
        <taxon>Bacteria</taxon>
        <taxon>Bacillati</taxon>
        <taxon>Actinomycetota</taxon>
        <taxon>Actinomycetes</taxon>
        <taxon>Micrococcales</taxon>
        <taxon>Dermacoccaceae</taxon>
        <taxon>Flexivirga</taxon>
    </lineage>
</organism>
<reference evidence="2" key="2">
    <citation type="submission" date="2020-09" db="EMBL/GenBank/DDBJ databases">
        <authorList>
            <person name="Sun Q."/>
            <person name="Zhou Y."/>
        </authorList>
    </citation>
    <scope>NUCLEOTIDE SEQUENCE</scope>
    <source>
        <strain evidence="2">CGMCC 1.15085</strain>
    </source>
</reference>
<sequence>MTHADFPQSGIANLLGIGESSELLRDAARRWSTWAEQYPVLAEATDAASFFELRVGSQLDAPDTQAGLHALATLGAVDGGNDTAAAAALALQLIPGMITLAQQLQRGIGSQYVDQVIASQLWLEIRSFPWRRLEKVSGNIYMNVRHHVLAELGVRSHVERDDITWARTTPTDVTERMRPEREELPADEDPAEEVVRILSWACKNGTLSTYDRDLMLSLVEAADREPPTRTGRSGGLLSNRASRQIARSFGTSEQTVRRRVRNSIDALSAACSRGQIPA</sequence>
<accession>A0A916T092</accession>
<name>A0A916T092_9MICO</name>
<feature type="region of interest" description="Disordered" evidence="1">
    <location>
        <begin position="224"/>
        <end position="254"/>
    </location>
</feature>
<protein>
    <submittedName>
        <fullName evidence="2">Uncharacterized protein</fullName>
    </submittedName>
</protein>
<proteinExistence type="predicted"/>
<comment type="caution">
    <text evidence="2">The sequence shown here is derived from an EMBL/GenBank/DDBJ whole genome shotgun (WGS) entry which is preliminary data.</text>
</comment>
<dbReference type="EMBL" id="BMHI01000001">
    <property type="protein sequence ID" value="GGB21856.1"/>
    <property type="molecule type" value="Genomic_DNA"/>
</dbReference>
<evidence type="ECO:0000256" key="1">
    <source>
        <dbReference type="SAM" id="MobiDB-lite"/>
    </source>
</evidence>
<keyword evidence="3" id="KW-1185">Reference proteome</keyword>
<evidence type="ECO:0000313" key="2">
    <source>
        <dbReference type="EMBL" id="GGB21856.1"/>
    </source>
</evidence>
<reference evidence="2" key="1">
    <citation type="journal article" date="2014" name="Int. J. Syst. Evol. Microbiol.">
        <title>Complete genome sequence of Corynebacterium casei LMG S-19264T (=DSM 44701T), isolated from a smear-ripened cheese.</title>
        <authorList>
            <consortium name="US DOE Joint Genome Institute (JGI-PGF)"/>
            <person name="Walter F."/>
            <person name="Albersmeier A."/>
            <person name="Kalinowski J."/>
            <person name="Ruckert C."/>
        </authorList>
    </citation>
    <scope>NUCLEOTIDE SEQUENCE</scope>
    <source>
        <strain evidence="2">CGMCC 1.15085</strain>
    </source>
</reference>